<evidence type="ECO:0000313" key="1">
    <source>
        <dbReference type="EMBL" id="KKN90089.1"/>
    </source>
</evidence>
<proteinExistence type="predicted"/>
<dbReference type="Pfam" id="PF12691">
    <property type="entry name" value="Phage_tail_terminator_6"/>
    <property type="match status" value="1"/>
</dbReference>
<name>A0A0F9UEJ3_9ZZZZ</name>
<organism evidence="1">
    <name type="scientific">marine sediment metagenome</name>
    <dbReference type="NCBI Taxonomy" id="412755"/>
    <lineage>
        <taxon>unclassified sequences</taxon>
        <taxon>metagenomes</taxon>
        <taxon>ecological metagenomes</taxon>
    </lineage>
</organism>
<accession>A0A0F9UEJ3</accession>
<dbReference type="AlphaFoldDB" id="A0A0F9UEJ3"/>
<sequence length="142" mass="15525">MANAPSKDVVDELVSAGVATYKNTSGWGLWLAREPVTPDTAISVFDAGGDSPNPKYRLNEPTVQVRIRGAKWGYKAAYTKAQAVVDALLGIGKKTINSTVYVGIWQLGDIIFIGFDDNNRPVFTTNWRVVREVSTSTYRAQA</sequence>
<gene>
    <name evidence="1" type="ORF">LCGC14_0232020</name>
</gene>
<reference evidence="1" key="1">
    <citation type="journal article" date="2015" name="Nature">
        <title>Complex archaea that bridge the gap between prokaryotes and eukaryotes.</title>
        <authorList>
            <person name="Spang A."/>
            <person name="Saw J.H."/>
            <person name="Jorgensen S.L."/>
            <person name="Zaremba-Niedzwiedzka K."/>
            <person name="Martijn J."/>
            <person name="Lind A.E."/>
            <person name="van Eijk R."/>
            <person name="Schleper C."/>
            <person name="Guy L."/>
            <person name="Ettema T.J."/>
        </authorList>
    </citation>
    <scope>NUCLEOTIDE SEQUENCE</scope>
</reference>
<protein>
    <recommendedName>
        <fullName evidence="2">Tail terminator</fullName>
    </recommendedName>
</protein>
<evidence type="ECO:0008006" key="2">
    <source>
        <dbReference type="Google" id="ProtNLM"/>
    </source>
</evidence>
<dbReference type="InterPro" id="IPR024411">
    <property type="entry name" value="Tail_terminator_phage"/>
</dbReference>
<dbReference type="EMBL" id="LAZR01000113">
    <property type="protein sequence ID" value="KKN90089.1"/>
    <property type="molecule type" value="Genomic_DNA"/>
</dbReference>
<comment type="caution">
    <text evidence="1">The sequence shown here is derived from an EMBL/GenBank/DDBJ whole genome shotgun (WGS) entry which is preliminary data.</text>
</comment>